<organism evidence="1 2">
    <name type="scientific">Auxenochlorella protothecoides</name>
    <name type="common">Green microalga</name>
    <name type="synonym">Chlorella protothecoides</name>
    <dbReference type="NCBI Taxonomy" id="3075"/>
    <lineage>
        <taxon>Eukaryota</taxon>
        <taxon>Viridiplantae</taxon>
        <taxon>Chlorophyta</taxon>
        <taxon>core chlorophytes</taxon>
        <taxon>Trebouxiophyceae</taxon>
        <taxon>Chlorellales</taxon>
        <taxon>Chlorellaceae</taxon>
        <taxon>Auxenochlorella</taxon>
    </lineage>
</organism>
<protein>
    <submittedName>
        <fullName evidence="1">Uncharacterized protein</fullName>
    </submittedName>
</protein>
<evidence type="ECO:0000313" key="1">
    <source>
        <dbReference type="EMBL" id="KFM25309.1"/>
    </source>
</evidence>
<name>A0A087SHV5_AUXPR</name>
<reference evidence="1 2" key="1">
    <citation type="journal article" date="2014" name="BMC Genomics">
        <title>Oil accumulation mechanisms of the oleaginous microalga Chlorella protothecoides revealed through its genome, transcriptomes, and proteomes.</title>
        <authorList>
            <person name="Gao C."/>
            <person name="Wang Y."/>
            <person name="Shen Y."/>
            <person name="Yan D."/>
            <person name="He X."/>
            <person name="Dai J."/>
            <person name="Wu Q."/>
        </authorList>
    </citation>
    <scope>NUCLEOTIDE SEQUENCE [LARGE SCALE GENOMIC DNA]</scope>
    <source>
        <strain evidence="1 2">0710</strain>
    </source>
</reference>
<dbReference type="GeneID" id="23615380"/>
<sequence>MGGPARMLGNQGYVDVNIFETLVSMKSGLWEGCGVHQTTRRPPAGHPYVEGCRARPVCGDSTPLLGAGHAYCDLRWQ</sequence>
<dbReference type="RefSeq" id="XP_011398201.1">
    <property type="nucleotide sequence ID" value="XM_011399899.1"/>
</dbReference>
<dbReference type="Proteomes" id="UP000028924">
    <property type="component" value="Unassembled WGS sequence"/>
</dbReference>
<accession>A0A087SHV5</accession>
<proteinExistence type="predicted"/>
<dbReference type="AlphaFoldDB" id="A0A087SHV5"/>
<keyword evidence="2" id="KW-1185">Reference proteome</keyword>
<dbReference type="EMBL" id="KL662114">
    <property type="protein sequence ID" value="KFM25309.1"/>
    <property type="molecule type" value="Genomic_DNA"/>
</dbReference>
<evidence type="ECO:0000313" key="2">
    <source>
        <dbReference type="Proteomes" id="UP000028924"/>
    </source>
</evidence>
<dbReference type="KEGG" id="apro:F751_3989"/>
<gene>
    <name evidence="1" type="ORF">F751_3989</name>
</gene>